<protein>
    <submittedName>
        <fullName evidence="2">CopG family transcriptional regulator</fullName>
    </submittedName>
</protein>
<reference evidence="2" key="1">
    <citation type="submission" date="2019-02" db="EMBL/GenBank/DDBJ databases">
        <authorList>
            <person name="Ashton P.M."/>
            <person name="Dallman T."/>
            <person name="Nair S."/>
            <person name="De Pinna E."/>
            <person name="Peters T."/>
            <person name="Grant K."/>
        </authorList>
    </citation>
    <scope>NUCLEOTIDE SEQUENCE</scope>
    <source>
        <strain evidence="2">673595</strain>
    </source>
</reference>
<feature type="region of interest" description="Disordered" evidence="1">
    <location>
        <begin position="1"/>
        <end position="29"/>
    </location>
</feature>
<feature type="non-terminal residue" evidence="2">
    <location>
        <position position="29"/>
    </location>
</feature>
<proteinExistence type="predicted"/>
<sequence>MNPLMPPSSTNKANSARTGASTSHARERN</sequence>
<dbReference type="EMBL" id="AAHWXU010000024">
    <property type="protein sequence ID" value="ECB2368614.1"/>
    <property type="molecule type" value="Genomic_DNA"/>
</dbReference>
<accession>A0A5X9BXP7</accession>
<evidence type="ECO:0000313" key="2">
    <source>
        <dbReference type="EMBL" id="ECB2368614.1"/>
    </source>
</evidence>
<organism evidence="2">
    <name type="scientific">Salmonella enteritidis</name>
    <dbReference type="NCBI Taxonomy" id="149539"/>
    <lineage>
        <taxon>Bacteria</taxon>
        <taxon>Pseudomonadati</taxon>
        <taxon>Pseudomonadota</taxon>
        <taxon>Gammaproteobacteria</taxon>
        <taxon>Enterobacterales</taxon>
        <taxon>Enterobacteriaceae</taxon>
        <taxon>Salmonella</taxon>
    </lineage>
</organism>
<evidence type="ECO:0000256" key="1">
    <source>
        <dbReference type="SAM" id="MobiDB-lite"/>
    </source>
</evidence>
<name>A0A5X9BXP7_SALEN</name>
<gene>
    <name evidence="2" type="ORF">EVU69_23285</name>
</gene>
<dbReference type="AlphaFoldDB" id="A0A5X9BXP7"/>
<feature type="compositionally biased region" description="Polar residues" evidence="1">
    <location>
        <begin position="7"/>
        <end position="23"/>
    </location>
</feature>
<comment type="caution">
    <text evidence="2">The sequence shown here is derived from an EMBL/GenBank/DDBJ whole genome shotgun (WGS) entry which is preliminary data.</text>
</comment>